<dbReference type="EMBL" id="BJLF01000001">
    <property type="protein sequence ID" value="GEA49461.1"/>
    <property type="molecule type" value="Genomic_DNA"/>
</dbReference>
<dbReference type="RefSeq" id="WP_141343816.1">
    <property type="nucleotide sequence ID" value="NZ_BJLF01000001.1"/>
</dbReference>
<dbReference type="NCBIfam" id="TIGR02532">
    <property type="entry name" value="IV_pilin_GFxxxE"/>
    <property type="match status" value="1"/>
</dbReference>
<dbReference type="OrthoDB" id="6197717at2"/>
<dbReference type="Pfam" id="PF07963">
    <property type="entry name" value="N_methyl"/>
    <property type="match status" value="1"/>
</dbReference>
<protein>
    <recommendedName>
        <fullName evidence="4">Prepilin-type N-terminal cleavage/methylation domain-containing protein</fullName>
    </recommendedName>
</protein>
<evidence type="ECO:0008006" key="4">
    <source>
        <dbReference type="Google" id="ProtNLM"/>
    </source>
</evidence>
<gene>
    <name evidence="2" type="ORF">VIN01S_02650</name>
</gene>
<evidence type="ECO:0000313" key="2">
    <source>
        <dbReference type="EMBL" id="GEA49461.1"/>
    </source>
</evidence>
<evidence type="ECO:0000313" key="3">
    <source>
        <dbReference type="Proteomes" id="UP000318717"/>
    </source>
</evidence>
<dbReference type="PANTHER" id="PTHR30093">
    <property type="entry name" value="GENERAL SECRETION PATHWAY PROTEIN G"/>
    <property type="match status" value="1"/>
</dbReference>
<dbReference type="AlphaFoldDB" id="A0A4Y3HRB2"/>
<feature type="transmembrane region" description="Helical" evidence="1">
    <location>
        <begin position="7"/>
        <end position="32"/>
    </location>
</feature>
<keyword evidence="3" id="KW-1185">Reference proteome</keyword>
<dbReference type="Proteomes" id="UP000318717">
    <property type="component" value="Unassembled WGS sequence"/>
</dbReference>
<reference evidence="2 3" key="1">
    <citation type="submission" date="2019-06" db="EMBL/GenBank/DDBJ databases">
        <title>Whole genome shotgun sequence of Vibrio inusitatus NBRC 102082.</title>
        <authorList>
            <person name="Hosoyama A."/>
            <person name="Uohara A."/>
            <person name="Ohji S."/>
            <person name="Ichikawa N."/>
        </authorList>
    </citation>
    <scope>NUCLEOTIDE SEQUENCE [LARGE SCALE GENOMIC DNA]</scope>
    <source>
        <strain evidence="2 3">NBRC 102082</strain>
    </source>
</reference>
<proteinExistence type="predicted"/>
<sequence length="200" mass="22061">MPISKNGFTLIELIVVIVILAVLAVVAAPRFLDLNSDARESMLQGAAAEFQQSINFAHQRWVVEGRGNESYANMPGYAEGTDTTQGSNSIDSHLDMNDVGFPLGVDKNDPMGAPFNIGKGNKACYLLWERLLDSSLTATNNVNQAENYDFYAIRQKGDEGHQSKCVYIFTQDGFATQPNNAKHVIWYDSRTGDVSYVLND</sequence>
<dbReference type="SUPFAM" id="SSF54523">
    <property type="entry name" value="Pili subunits"/>
    <property type="match status" value="1"/>
</dbReference>
<keyword evidence="1" id="KW-0812">Transmembrane</keyword>
<dbReference type="InterPro" id="IPR012902">
    <property type="entry name" value="N_methyl_site"/>
</dbReference>
<accession>A0A4Y3HRB2</accession>
<evidence type="ECO:0000256" key="1">
    <source>
        <dbReference type="SAM" id="Phobius"/>
    </source>
</evidence>
<keyword evidence="1" id="KW-1133">Transmembrane helix</keyword>
<name>A0A4Y3HRB2_9VIBR</name>
<dbReference type="InterPro" id="IPR045584">
    <property type="entry name" value="Pilin-like"/>
</dbReference>
<dbReference type="Gene3D" id="3.30.700.10">
    <property type="entry name" value="Glycoprotein, Type 4 Pilin"/>
    <property type="match status" value="1"/>
</dbReference>
<organism evidence="2 3">
    <name type="scientific">Vibrio inusitatus NBRC 102082</name>
    <dbReference type="NCBI Taxonomy" id="1219070"/>
    <lineage>
        <taxon>Bacteria</taxon>
        <taxon>Pseudomonadati</taxon>
        <taxon>Pseudomonadota</taxon>
        <taxon>Gammaproteobacteria</taxon>
        <taxon>Vibrionales</taxon>
        <taxon>Vibrionaceae</taxon>
        <taxon>Vibrio</taxon>
    </lineage>
</organism>
<comment type="caution">
    <text evidence="2">The sequence shown here is derived from an EMBL/GenBank/DDBJ whole genome shotgun (WGS) entry which is preliminary data.</text>
</comment>
<dbReference type="PANTHER" id="PTHR30093:SF7">
    <property type="entry name" value="MSHA MAJOR PILIN SUBUNIT MSHA"/>
    <property type="match status" value="1"/>
</dbReference>
<keyword evidence="1" id="KW-0472">Membrane</keyword>